<dbReference type="GeneID" id="73804212"/>
<protein>
    <recommendedName>
        <fullName evidence="4">DUF456 domain-containing protein</fullName>
    </recommendedName>
</protein>
<organism evidence="2 3">
    <name type="scientific">Alistipes putredinis</name>
    <dbReference type="NCBI Taxonomy" id="28117"/>
    <lineage>
        <taxon>Bacteria</taxon>
        <taxon>Pseudomonadati</taxon>
        <taxon>Bacteroidota</taxon>
        <taxon>Bacteroidia</taxon>
        <taxon>Bacteroidales</taxon>
        <taxon>Rikenellaceae</taxon>
        <taxon>Alistipes</taxon>
    </lineage>
</organism>
<dbReference type="Pfam" id="PF04306">
    <property type="entry name" value="DUF456"/>
    <property type="match status" value="1"/>
</dbReference>
<keyword evidence="1" id="KW-1133">Transmembrane helix</keyword>
<accession>A0A1Q6FCY0</accession>
<gene>
    <name evidence="2" type="ORF">BHV66_01220</name>
</gene>
<feature type="transmembrane region" description="Helical" evidence="1">
    <location>
        <begin position="133"/>
        <end position="156"/>
    </location>
</feature>
<dbReference type="STRING" id="28117.BHV66_01220"/>
<evidence type="ECO:0000256" key="1">
    <source>
        <dbReference type="SAM" id="Phobius"/>
    </source>
</evidence>
<dbReference type="RefSeq" id="WP_004330177.1">
    <property type="nucleotide sequence ID" value="NZ_BAAFKX010000014.1"/>
</dbReference>
<feature type="transmembrane region" description="Helical" evidence="1">
    <location>
        <begin position="49"/>
        <end position="68"/>
    </location>
</feature>
<keyword evidence="1" id="KW-0812">Transmembrane</keyword>
<feature type="transmembrane region" description="Helical" evidence="1">
    <location>
        <begin position="88"/>
        <end position="112"/>
    </location>
</feature>
<evidence type="ECO:0000313" key="3">
    <source>
        <dbReference type="Proteomes" id="UP000187417"/>
    </source>
</evidence>
<comment type="caution">
    <text evidence="2">The sequence shown here is derived from an EMBL/GenBank/DDBJ whole genome shotgun (WGS) entry which is preliminary data.</text>
</comment>
<evidence type="ECO:0008006" key="4">
    <source>
        <dbReference type="Google" id="ProtNLM"/>
    </source>
</evidence>
<dbReference type="PANTHER" id="PTHR39165">
    <property type="entry name" value="IG HYPOTHETICAL 17883"/>
    <property type="match status" value="1"/>
</dbReference>
<dbReference type="Proteomes" id="UP000187417">
    <property type="component" value="Unassembled WGS sequence"/>
</dbReference>
<dbReference type="PANTHER" id="PTHR39165:SF1">
    <property type="entry name" value="DUF456 DOMAIN-CONTAINING PROTEIN"/>
    <property type="match status" value="1"/>
</dbReference>
<sequence length="170" mass="17792">MDIALSIAAFLFSITGIVGCIVPIIPGVALSYVGLLCASFCSYSEISSATLWIWLAVTVAVSVIDYFLPGYFARLVGGTRAGSIGATVGMIAGFFAGGLVGVILGPFFGAVIGELIHDRSDSAKAFRSGFGSFLAFIAGTGLKLVAAIWMICLVWSDTYPVVKNWIVTTF</sequence>
<keyword evidence="1" id="KW-0472">Membrane</keyword>
<name>A0A1Q6FCY0_9BACT</name>
<proteinExistence type="predicted"/>
<reference evidence="2 3" key="1">
    <citation type="journal article" date="2016" name="Nat. Biotechnol.">
        <title>Measurement of bacterial replication rates in microbial communities.</title>
        <authorList>
            <person name="Brown C.T."/>
            <person name="Olm M.R."/>
            <person name="Thomas B.C."/>
            <person name="Banfield J.F."/>
        </authorList>
    </citation>
    <scope>NUCLEOTIDE SEQUENCE [LARGE SCALE GENOMIC DNA]</scope>
    <source>
        <strain evidence="2">CAG:67_53_122</strain>
    </source>
</reference>
<feature type="transmembrane region" description="Helical" evidence="1">
    <location>
        <begin position="6"/>
        <end position="37"/>
    </location>
</feature>
<dbReference type="AlphaFoldDB" id="A0A1Q6FCY0"/>
<evidence type="ECO:0000313" key="2">
    <source>
        <dbReference type="EMBL" id="OKY96713.1"/>
    </source>
</evidence>
<dbReference type="InterPro" id="IPR007403">
    <property type="entry name" value="DUF456"/>
</dbReference>
<dbReference type="EMBL" id="MNQH01000001">
    <property type="protein sequence ID" value="OKY96713.1"/>
    <property type="molecule type" value="Genomic_DNA"/>
</dbReference>